<evidence type="ECO:0000256" key="4">
    <source>
        <dbReference type="ARBA" id="ARBA00023125"/>
    </source>
</evidence>
<sequence>MASLLVRLNKMNSWLISITELMKLRDAKTLSNTFINSLTKTLDITKCLTIELSDSGRELIYQSENNDIFSWSVLDFDVPFSHVLQEGRYKLIPQSDLAYWQNNQDFKILISSLGNGETCLIYPLPCAKESSPSLIVIFGDAIKLEQVAVAPEFKLYIEAYATQWELLKDLKKVGLEKESLSETLTTERQVNQRGKKLLSLSTSLIGNSSAMLDVKKKIVVAAESPLSVMIHGETGTGKEVAAKAIHQISDYNKGQFVAINCSAIPENLLESELFGYEKGAFSGANSYHAGLIEQADGGSLFLDEIGDMPTHLQSKLLRVLETKSFRPLGGKKELTSNFRLISATHINLKEKVKSKEFRPDLYYRLMQCPILLPALKDRKEDLELLSEYFIDQYNESYQRDVGFLTKQSLEYLKKMDFSGNVRELKSMIELSCSQVEDGQPISLSYISDNSNALSLFDFNESVNYIGNLTEILDDFEFKVIQERLNKHSGNKTKAAKSLGIPLRTLTYKCQKLEIS</sequence>
<dbReference type="SMART" id="SM00382">
    <property type="entry name" value="AAA"/>
    <property type="match status" value="1"/>
</dbReference>
<accession>A0A557NW39</accession>
<dbReference type="Gene3D" id="1.10.10.60">
    <property type="entry name" value="Homeodomain-like"/>
    <property type="match status" value="1"/>
</dbReference>
<dbReference type="PROSITE" id="PS50045">
    <property type="entry name" value="SIGMA54_INTERACT_4"/>
    <property type="match status" value="1"/>
</dbReference>
<dbReference type="SUPFAM" id="SSF46689">
    <property type="entry name" value="Homeodomain-like"/>
    <property type="match status" value="1"/>
</dbReference>
<dbReference type="GO" id="GO:0043565">
    <property type="term" value="F:sequence-specific DNA binding"/>
    <property type="evidence" value="ECO:0007669"/>
    <property type="project" value="InterPro"/>
</dbReference>
<dbReference type="Gene3D" id="3.40.50.300">
    <property type="entry name" value="P-loop containing nucleotide triphosphate hydrolases"/>
    <property type="match status" value="1"/>
</dbReference>
<dbReference type="OrthoDB" id="9804019at2"/>
<dbReference type="SUPFAM" id="SSF52540">
    <property type="entry name" value="P-loop containing nucleoside triphosphate hydrolases"/>
    <property type="match status" value="1"/>
</dbReference>
<keyword evidence="5" id="KW-0804">Transcription</keyword>
<dbReference type="InterPro" id="IPR025943">
    <property type="entry name" value="Sigma_54_int_dom_ATP-bd_2"/>
</dbReference>
<name>A0A557NW39_9VIBR</name>
<keyword evidence="2" id="KW-0067">ATP-binding</keyword>
<dbReference type="InterPro" id="IPR027417">
    <property type="entry name" value="P-loop_NTPase"/>
</dbReference>
<dbReference type="InterPro" id="IPR058031">
    <property type="entry name" value="AAA_lid_NorR"/>
</dbReference>
<evidence type="ECO:0000259" key="6">
    <source>
        <dbReference type="PROSITE" id="PS50045"/>
    </source>
</evidence>
<gene>
    <name evidence="7" type="ORF">FOF44_16790</name>
</gene>
<dbReference type="EMBL" id="VMKJ01000054">
    <property type="protein sequence ID" value="TVO32567.1"/>
    <property type="molecule type" value="Genomic_DNA"/>
</dbReference>
<evidence type="ECO:0000256" key="2">
    <source>
        <dbReference type="ARBA" id="ARBA00022840"/>
    </source>
</evidence>
<dbReference type="AlphaFoldDB" id="A0A557NW39"/>
<comment type="caution">
    <text evidence="7">The sequence shown here is derived from an EMBL/GenBank/DDBJ whole genome shotgun (WGS) entry which is preliminary data.</text>
</comment>
<dbReference type="PANTHER" id="PTHR32071:SF117">
    <property type="entry name" value="PTS-DEPENDENT DIHYDROXYACETONE KINASE OPERON REGULATORY PROTEIN-RELATED"/>
    <property type="match status" value="1"/>
</dbReference>
<evidence type="ECO:0000313" key="8">
    <source>
        <dbReference type="Proteomes" id="UP000319828"/>
    </source>
</evidence>
<proteinExistence type="predicted"/>
<feature type="domain" description="Sigma-54 factor interaction" evidence="6">
    <location>
        <begin position="204"/>
        <end position="433"/>
    </location>
</feature>
<keyword evidence="3" id="KW-0805">Transcription regulation</keyword>
<dbReference type="InterPro" id="IPR002197">
    <property type="entry name" value="HTH_Fis"/>
</dbReference>
<evidence type="ECO:0000256" key="5">
    <source>
        <dbReference type="ARBA" id="ARBA00023163"/>
    </source>
</evidence>
<dbReference type="Pfam" id="PF02954">
    <property type="entry name" value="HTH_8"/>
    <property type="match status" value="1"/>
</dbReference>
<evidence type="ECO:0000313" key="7">
    <source>
        <dbReference type="EMBL" id="TVO32567.1"/>
    </source>
</evidence>
<keyword evidence="4" id="KW-0238">DNA-binding</keyword>
<dbReference type="PROSITE" id="PS00676">
    <property type="entry name" value="SIGMA54_INTERACT_2"/>
    <property type="match status" value="1"/>
</dbReference>
<dbReference type="PRINTS" id="PR01590">
    <property type="entry name" value="HTHFIS"/>
</dbReference>
<dbReference type="PANTHER" id="PTHR32071">
    <property type="entry name" value="TRANSCRIPTIONAL REGULATORY PROTEIN"/>
    <property type="match status" value="1"/>
</dbReference>
<organism evidence="7 8">
    <name type="scientific">Vibrio algivorus</name>
    <dbReference type="NCBI Taxonomy" id="1667024"/>
    <lineage>
        <taxon>Bacteria</taxon>
        <taxon>Pseudomonadati</taxon>
        <taxon>Pseudomonadota</taxon>
        <taxon>Gammaproteobacteria</taxon>
        <taxon>Vibrionales</taxon>
        <taxon>Vibrionaceae</taxon>
        <taxon>Vibrio</taxon>
    </lineage>
</organism>
<dbReference type="GO" id="GO:0006355">
    <property type="term" value="P:regulation of DNA-templated transcription"/>
    <property type="evidence" value="ECO:0007669"/>
    <property type="project" value="InterPro"/>
</dbReference>
<keyword evidence="1" id="KW-0547">Nucleotide-binding</keyword>
<reference evidence="7 8" key="1">
    <citation type="submission" date="2019-07" db="EMBL/GenBank/DDBJ databases">
        <title>The draft genome sequence of Vibrio algivorus M1486.</title>
        <authorList>
            <person name="Meng X."/>
        </authorList>
    </citation>
    <scope>NUCLEOTIDE SEQUENCE [LARGE SCALE GENOMIC DNA]</scope>
    <source>
        <strain evidence="7 8">M1486</strain>
    </source>
</reference>
<dbReference type="CDD" id="cd00009">
    <property type="entry name" value="AAA"/>
    <property type="match status" value="1"/>
</dbReference>
<evidence type="ECO:0000256" key="3">
    <source>
        <dbReference type="ARBA" id="ARBA00023015"/>
    </source>
</evidence>
<dbReference type="Proteomes" id="UP000319828">
    <property type="component" value="Unassembled WGS sequence"/>
</dbReference>
<dbReference type="Pfam" id="PF00158">
    <property type="entry name" value="Sigma54_activat"/>
    <property type="match status" value="1"/>
</dbReference>
<protein>
    <submittedName>
        <fullName evidence="7">Sigma-54-dependent Fis family transcriptional regulator</fullName>
    </submittedName>
</protein>
<dbReference type="InterPro" id="IPR003593">
    <property type="entry name" value="AAA+_ATPase"/>
</dbReference>
<dbReference type="Gene3D" id="1.10.8.60">
    <property type="match status" value="1"/>
</dbReference>
<dbReference type="InterPro" id="IPR002078">
    <property type="entry name" value="Sigma_54_int"/>
</dbReference>
<evidence type="ECO:0000256" key="1">
    <source>
        <dbReference type="ARBA" id="ARBA00022741"/>
    </source>
</evidence>
<dbReference type="InterPro" id="IPR009057">
    <property type="entry name" value="Homeodomain-like_sf"/>
</dbReference>
<dbReference type="GO" id="GO:0005524">
    <property type="term" value="F:ATP binding"/>
    <property type="evidence" value="ECO:0007669"/>
    <property type="project" value="UniProtKB-KW"/>
</dbReference>
<dbReference type="Pfam" id="PF25601">
    <property type="entry name" value="AAA_lid_14"/>
    <property type="match status" value="1"/>
</dbReference>
<dbReference type="FunFam" id="3.40.50.300:FF:000006">
    <property type="entry name" value="DNA-binding transcriptional regulator NtrC"/>
    <property type="match status" value="1"/>
</dbReference>